<dbReference type="EMBL" id="JAIZAY010000012">
    <property type="protein sequence ID" value="KAJ8032601.1"/>
    <property type="molecule type" value="Genomic_DNA"/>
</dbReference>
<evidence type="ECO:0000313" key="1">
    <source>
        <dbReference type="EMBL" id="KAJ8032601.1"/>
    </source>
</evidence>
<reference evidence="1" key="1">
    <citation type="submission" date="2021-10" db="EMBL/GenBank/DDBJ databases">
        <title>Tropical sea cucumber genome reveals ecological adaptation and Cuvierian tubules defense mechanism.</title>
        <authorList>
            <person name="Chen T."/>
        </authorList>
    </citation>
    <scope>NUCLEOTIDE SEQUENCE</scope>
    <source>
        <strain evidence="1">Nanhai2018</strain>
        <tissue evidence="1">Muscle</tissue>
    </source>
</reference>
<sequence length="78" mass="8437">MARAGLTKCDLPDGLKTKGDLCANLPMEFVLQALCKSNGEVNLKAKGIAGEDEVFSSSLLRENMCHPCGGSKRELLRR</sequence>
<gene>
    <name evidence="1" type="ORF">HOLleu_26166</name>
</gene>
<evidence type="ECO:0000313" key="2">
    <source>
        <dbReference type="Proteomes" id="UP001152320"/>
    </source>
</evidence>
<proteinExistence type="predicted"/>
<accession>A0A9Q1BU30</accession>
<dbReference type="AlphaFoldDB" id="A0A9Q1BU30"/>
<name>A0A9Q1BU30_HOLLE</name>
<protein>
    <submittedName>
        <fullName evidence="1">Uncharacterized protein</fullName>
    </submittedName>
</protein>
<keyword evidence="2" id="KW-1185">Reference proteome</keyword>
<comment type="caution">
    <text evidence="1">The sequence shown here is derived from an EMBL/GenBank/DDBJ whole genome shotgun (WGS) entry which is preliminary data.</text>
</comment>
<organism evidence="1 2">
    <name type="scientific">Holothuria leucospilota</name>
    <name type="common">Black long sea cucumber</name>
    <name type="synonym">Mertensiothuria leucospilota</name>
    <dbReference type="NCBI Taxonomy" id="206669"/>
    <lineage>
        <taxon>Eukaryota</taxon>
        <taxon>Metazoa</taxon>
        <taxon>Echinodermata</taxon>
        <taxon>Eleutherozoa</taxon>
        <taxon>Echinozoa</taxon>
        <taxon>Holothuroidea</taxon>
        <taxon>Aspidochirotacea</taxon>
        <taxon>Aspidochirotida</taxon>
        <taxon>Holothuriidae</taxon>
        <taxon>Holothuria</taxon>
    </lineage>
</organism>
<dbReference type="Proteomes" id="UP001152320">
    <property type="component" value="Chromosome 12"/>
</dbReference>